<proteinExistence type="inferred from homology"/>
<keyword evidence="6" id="KW-0645">Protease</keyword>
<name>A0A016TIT3_9BILA</name>
<dbReference type="EMBL" id="JARK01001435">
    <property type="protein sequence ID" value="EYC02580.1"/>
    <property type="molecule type" value="Genomic_DNA"/>
</dbReference>
<dbReference type="Proteomes" id="UP000024635">
    <property type="component" value="Unassembled WGS sequence"/>
</dbReference>
<keyword evidence="9" id="KW-0812">Transmembrane</keyword>
<evidence type="ECO:0000259" key="21">
    <source>
        <dbReference type="PROSITE" id="PS52035"/>
    </source>
</evidence>
<keyword evidence="18" id="KW-0472">Membrane</keyword>
<dbReference type="SMART" id="SM00631">
    <property type="entry name" value="Zn_pept"/>
    <property type="match status" value="1"/>
</dbReference>
<feature type="active site" description="Proton donor/acceptor" evidence="20">
    <location>
        <position position="638"/>
    </location>
</feature>
<keyword evidence="10" id="KW-0479">Metal-binding</keyword>
<evidence type="ECO:0000256" key="9">
    <source>
        <dbReference type="ARBA" id="ARBA00022692"/>
    </source>
</evidence>
<dbReference type="GO" id="GO:0005615">
    <property type="term" value="C:extracellular space"/>
    <property type="evidence" value="ECO:0007669"/>
    <property type="project" value="TreeGrafter"/>
</dbReference>
<dbReference type="Gene3D" id="3.30.70.340">
    <property type="entry name" value="Metallocarboxypeptidase-like"/>
    <property type="match status" value="1"/>
</dbReference>
<dbReference type="PANTHER" id="PTHR11705">
    <property type="entry name" value="PROTEASE FAMILY M14 CARBOXYPEPTIDASE A,B"/>
    <property type="match status" value="1"/>
</dbReference>
<evidence type="ECO:0000256" key="7">
    <source>
        <dbReference type="ARBA" id="ARBA00022676"/>
    </source>
</evidence>
<evidence type="ECO:0000256" key="17">
    <source>
        <dbReference type="ARBA" id="ARBA00023049"/>
    </source>
</evidence>
<evidence type="ECO:0000256" key="4">
    <source>
        <dbReference type="ARBA" id="ARBA00008661"/>
    </source>
</evidence>
<keyword evidence="15" id="KW-1133">Transmembrane helix</keyword>
<dbReference type="Pfam" id="PF02244">
    <property type="entry name" value="Propep_M14"/>
    <property type="match status" value="1"/>
</dbReference>
<dbReference type="CDD" id="cd03860">
    <property type="entry name" value="M14_CP_A-B_like"/>
    <property type="match status" value="1"/>
</dbReference>
<evidence type="ECO:0000256" key="19">
    <source>
        <dbReference type="ARBA" id="ARBA00023157"/>
    </source>
</evidence>
<keyword evidence="12" id="KW-0378">Hydrolase</keyword>
<evidence type="ECO:0000256" key="3">
    <source>
        <dbReference type="ARBA" id="ARBA00005988"/>
    </source>
</evidence>
<dbReference type="GO" id="GO:0006508">
    <property type="term" value="P:proteolysis"/>
    <property type="evidence" value="ECO:0007669"/>
    <property type="project" value="UniProtKB-KW"/>
</dbReference>
<dbReference type="PRINTS" id="PR00765">
    <property type="entry name" value="CRBOXYPTASEA"/>
</dbReference>
<evidence type="ECO:0000256" key="10">
    <source>
        <dbReference type="ARBA" id="ARBA00022723"/>
    </source>
</evidence>
<dbReference type="InterPro" id="IPR000834">
    <property type="entry name" value="Peptidase_M14"/>
</dbReference>
<dbReference type="SUPFAM" id="SSF54897">
    <property type="entry name" value="Protease propeptides/inhibitors"/>
    <property type="match status" value="1"/>
</dbReference>
<evidence type="ECO:0000313" key="23">
    <source>
        <dbReference type="Proteomes" id="UP000024635"/>
    </source>
</evidence>
<evidence type="ECO:0000256" key="16">
    <source>
        <dbReference type="ARBA" id="ARBA00023034"/>
    </source>
</evidence>
<comment type="subcellular location">
    <subcellularLocation>
        <location evidence="2">Golgi apparatus membrane</location>
        <topology evidence="2">Single-pass type II membrane protein</topology>
    </subcellularLocation>
</comment>
<comment type="similarity">
    <text evidence="3 20">Belongs to the peptidase M14 family.</text>
</comment>
<keyword evidence="5" id="KW-0121">Carboxypeptidase</keyword>
<comment type="similarity">
    <text evidence="4">Belongs to the glycosyltransferase 31 family.</text>
</comment>
<protein>
    <recommendedName>
        <fullName evidence="21">Peptidase M14 domain-containing protein</fullName>
    </recommendedName>
</protein>
<dbReference type="InterPro" id="IPR057247">
    <property type="entry name" value="CARBOXYPEPT_ZN_2"/>
</dbReference>
<dbReference type="InterPro" id="IPR002659">
    <property type="entry name" value="Glyco_trans_31"/>
</dbReference>
<gene>
    <name evidence="22" type="primary">Acey_s0099.g3191</name>
    <name evidence="22" type="synonym">Acey-T06A4.1</name>
    <name evidence="22" type="ORF">Y032_0099g3191</name>
</gene>
<comment type="caution">
    <text evidence="22">The sequence shown here is derived from an EMBL/GenBank/DDBJ whole genome shotgun (WGS) entry which is preliminary data.</text>
</comment>
<dbReference type="GO" id="GO:0008270">
    <property type="term" value="F:zinc ion binding"/>
    <property type="evidence" value="ECO:0007669"/>
    <property type="project" value="InterPro"/>
</dbReference>
<dbReference type="OrthoDB" id="3626597at2759"/>
<dbReference type="FunFam" id="3.40.630.10:FF:000208">
    <property type="entry name" value="Protein CBG05161"/>
    <property type="match status" value="1"/>
</dbReference>
<evidence type="ECO:0000256" key="12">
    <source>
        <dbReference type="ARBA" id="ARBA00022801"/>
    </source>
</evidence>
<keyword evidence="23" id="KW-1185">Reference proteome</keyword>
<dbReference type="PANTHER" id="PTHR11705:SF133">
    <property type="entry name" value="PEPTIDASE M14 CARBOXYPEPTIDASE A DOMAIN-CONTAINING PROTEIN"/>
    <property type="match status" value="1"/>
</dbReference>
<comment type="cofactor">
    <cofactor evidence="1">
        <name>Zn(2+)</name>
        <dbReference type="ChEBI" id="CHEBI:29105"/>
    </cofactor>
</comment>
<evidence type="ECO:0000256" key="2">
    <source>
        <dbReference type="ARBA" id="ARBA00004323"/>
    </source>
</evidence>
<sequence>MESIVPGSFVSLYPVLQILQPYRYLVVPDIALVQHSSITVLVLSSMSDFHTREQWRLTCANDGNKEKFHYSVVFLSGVARESYINDKIRVEGQACGDILQADYIDSYRNISIKDLACTTGFHEATEQACHPVIITTDQYLSFKHDSTESKRRATEQIDTLCTSALCASTLCSRRLQKRSAALSIRRSSHFVQCSDRWVHLVLIANYSIHSLPWSRLRTSTSLPTQVTGQKQKFLGMKTLNVLSLVVLVNSLYAYQADTLYKDEPTHNYRNYKLIRIYPDNDDTLKYLNTLYEGSSPYELDFWQPPTRIGGIVDVTVAPSDAPIFVRDLESKKLNFIVAVNDLAQAIENERSPEAFHHPEAGGYSYDKYNTLEDIHGEMMRLRKEKPGMISLIDIGETHENRTLLVIKISGQKPVMGKKASMWIDAGIHAREWIAPATAMYIVHELVHGYDSNPAIQRILDHVDFYILPVMNPDGYEYSRLKNRMWRKNRRPATCRRQHFHTVCCGGVDLNRNFDWFWASTGSSTDPCHETYHGPDAFSEPETQAVRDYLQANRPEAFITLHSYSQMWLIPYGHRKRSYPQDYHTALRPLADRATKALYDLYGTKYQVGTGADLMYEASGGSHDWAKGTLKVSYAYLIELRPKNTALGYGFLLPEREIAATGLETFEAIKVVADELIFQFVESELRRTVKPTPPPYPKRRGYKVIETTPHEQPSYTTTLHETSTVTLTSTSTTTSMTPTTTTTPAETTTISATATTTAVVDAGPEVKCVDYGSYCRLWGVLNLCDRPSVMDMCVKTCHRSCRS</sequence>
<evidence type="ECO:0000256" key="18">
    <source>
        <dbReference type="ARBA" id="ARBA00023136"/>
    </source>
</evidence>
<dbReference type="STRING" id="53326.A0A016TIT3"/>
<dbReference type="AlphaFoldDB" id="A0A016TIT3"/>
<feature type="domain" description="Peptidase M14" evidence="21">
    <location>
        <begin position="367"/>
        <end position="675"/>
    </location>
</feature>
<keyword evidence="19" id="KW-1015">Disulfide bond</keyword>
<keyword evidence="11" id="KW-0732">Signal</keyword>
<dbReference type="PROSITE" id="PS52035">
    <property type="entry name" value="PEPTIDASE_M14"/>
    <property type="match status" value="1"/>
</dbReference>
<evidence type="ECO:0000256" key="5">
    <source>
        <dbReference type="ARBA" id="ARBA00022645"/>
    </source>
</evidence>
<dbReference type="InterPro" id="IPR003146">
    <property type="entry name" value="M14A_act_pep"/>
</dbReference>
<accession>A0A016TIT3</accession>
<evidence type="ECO:0000256" key="14">
    <source>
        <dbReference type="ARBA" id="ARBA00022968"/>
    </source>
</evidence>
<dbReference type="Pfam" id="PF00246">
    <property type="entry name" value="Peptidase_M14"/>
    <property type="match status" value="1"/>
</dbReference>
<keyword evidence="16" id="KW-0333">Golgi apparatus</keyword>
<organism evidence="22 23">
    <name type="scientific">Ancylostoma ceylanicum</name>
    <dbReference type="NCBI Taxonomy" id="53326"/>
    <lineage>
        <taxon>Eukaryota</taxon>
        <taxon>Metazoa</taxon>
        <taxon>Ecdysozoa</taxon>
        <taxon>Nematoda</taxon>
        <taxon>Chromadorea</taxon>
        <taxon>Rhabditida</taxon>
        <taxon>Rhabditina</taxon>
        <taxon>Rhabditomorpha</taxon>
        <taxon>Strongyloidea</taxon>
        <taxon>Ancylostomatidae</taxon>
        <taxon>Ancylostomatinae</taxon>
        <taxon>Ancylostoma</taxon>
    </lineage>
</organism>
<evidence type="ECO:0000256" key="11">
    <source>
        <dbReference type="ARBA" id="ARBA00022729"/>
    </source>
</evidence>
<evidence type="ECO:0000256" key="20">
    <source>
        <dbReference type="PROSITE-ProRule" id="PRU01379"/>
    </source>
</evidence>
<keyword evidence="13" id="KW-0862">Zinc</keyword>
<keyword evidence="8" id="KW-0808">Transferase</keyword>
<keyword evidence="17" id="KW-0482">Metalloprotease</keyword>
<keyword evidence="14" id="KW-0735">Signal-anchor</keyword>
<evidence type="ECO:0000313" key="22">
    <source>
        <dbReference type="EMBL" id="EYC02580.1"/>
    </source>
</evidence>
<reference evidence="23" key="1">
    <citation type="journal article" date="2015" name="Nat. Genet.">
        <title>The genome and transcriptome of the zoonotic hookworm Ancylostoma ceylanicum identify infection-specific gene families.</title>
        <authorList>
            <person name="Schwarz E.M."/>
            <person name="Hu Y."/>
            <person name="Antoshechkin I."/>
            <person name="Miller M.M."/>
            <person name="Sternberg P.W."/>
            <person name="Aroian R.V."/>
        </authorList>
    </citation>
    <scope>NUCLEOTIDE SEQUENCE</scope>
    <source>
        <strain evidence="23">HY135</strain>
    </source>
</reference>
<evidence type="ECO:0000256" key="13">
    <source>
        <dbReference type="ARBA" id="ARBA00022833"/>
    </source>
</evidence>
<keyword evidence="7" id="KW-0328">Glycosyltransferase</keyword>
<evidence type="ECO:0000256" key="8">
    <source>
        <dbReference type="ARBA" id="ARBA00022679"/>
    </source>
</evidence>
<dbReference type="GO" id="GO:0016758">
    <property type="term" value="F:hexosyltransferase activity"/>
    <property type="evidence" value="ECO:0007669"/>
    <property type="project" value="InterPro"/>
</dbReference>
<evidence type="ECO:0000256" key="15">
    <source>
        <dbReference type="ARBA" id="ARBA00022989"/>
    </source>
</evidence>
<dbReference type="InterPro" id="IPR036990">
    <property type="entry name" value="M14A-like_propep"/>
</dbReference>
<dbReference type="GO" id="GO:0000139">
    <property type="term" value="C:Golgi membrane"/>
    <property type="evidence" value="ECO:0007669"/>
    <property type="project" value="UniProtKB-SubCell"/>
</dbReference>
<dbReference type="SUPFAM" id="SSF53187">
    <property type="entry name" value="Zn-dependent exopeptidases"/>
    <property type="match status" value="1"/>
</dbReference>
<dbReference type="GO" id="GO:0004181">
    <property type="term" value="F:metallocarboxypeptidase activity"/>
    <property type="evidence" value="ECO:0007669"/>
    <property type="project" value="InterPro"/>
</dbReference>
<dbReference type="Gene3D" id="3.40.630.10">
    <property type="entry name" value="Zn peptidases"/>
    <property type="match status" value="1"/>
</dbReference>
<dbReference type="PROSITE" id="PS00133">
    <property type="entry name" value="CARBOXYPEPT_ZN_2"/>
    <property type="match status" value="1"/>
</dbReference>
<dbReference type="Pfam" id="PF01762">
    <property type="entry name" value="Galactosyl_T"/>
    <property type="match status" value="1"/>
</dbReference>
<dbReference type="MEROPS" id="M14.A22"/>
<evidence type="ECO:0000256" key="6">
    <source>
        <dbReference type="ARBA" id="ARBA00022670"/>
    </source>
</evidence>
<evidence type="ECO:0000256" key="1">
    <source>
        <dbReference type="ARBA" id="ARBA00001947"/>
    </source>
</evidence>